<evidence type="ECO:0000313" key="2">
    <source>
        <dbReference type="EMBL" id="MBN8662223.1"/>
    </source>
</evidence>
<feature type="chain" id="PRO_5035248299" evidence="1">
    <location>
        <begin position="33"/>
        <end position="252"/>
    </location>
</feature>
<organism evidence="2 3">
    <name type="scientific">Candidatus Obscuribacter phosphatis</name>
    <dbReference type="NCBI Taxonomy" id="1906157"/>
    <lineage>
        <taxon>Bacteria</taxon>
        <taxon>Bacillati</taxon>
        <taxon>Candidatus Melainabacteria</taxon>
        <taxon>Candidatus Obscuribacterales</taxon>
        <taxon>Candidatus Obscuribacteraceae</taxon>
        <taxon>Candidatus Obscuribacter</taxon>
    </lineage>
</organism>
<accession>A0A8J7PKL8</accession>
<dbReference type="EMBL" id="JAFLCK010000033">
    <property type="protein sequence ID" value="MBN8662223.1"/>
    <property type="molecule type" value="Genomic_DNA"/>
</dbReference>
<comment type="caution">
    <text evidence="2">The sequence shown here is derived from an EMBL/GenBank/DDBJ whole genome shotgun (WGS) entry which is preliminary data.</text>
</comment>
<sequence>MTLKTFKMCQGAVFLLCGCLALSLAASSVALAAPSPNMVSCLRLTQSSKLYGEPISFTYCQEGFLWESPSVGLNIVAAAPDWRVHTCNLKTKTYFDLPLDAHEGYMHKTAAVFWGLSLPRIPFVKAQDKDLLGLRCHVYRMKSGLSKAELLALGIASVAQAELLTADSLSSPHSLEQCKPVLTFLRRQYDLPDWQSGLPNKNEVPLSMSITTKGKSQIVLATSKIEKVRVPLSVFRLPPGFKKVRSNKILAP</sequence>
<dbReference type="AlphaFoldDB" id="A0A8J7PKL8"/>
<name>A0A8J7PKL8_9BACT</name>
<dbReference type="PROSITE" id="PS51257">
    <property type="entry name" value="PROKAR_LIPOPROTEIN"/>
    <property type="match status" value="1"/>
</dbReference>
<feature type="signal peptide" evidence="1">
    <location>
        <begin position="1"/>
        <end position="32"/>
    </location>
</feature>
<reference evidence="2" key="1">
    <citation type="submission" date="2021-02" db="EMBL/GenBank/DDBJ databases">
        <title>Genome-Resolved Metagenomics of a Microbial Community Performing Photosynthetic Biological Nutrient Removal.</title>
        <authorList>
            <person name="Mcdaniel E.A."/>
        </authorList>
    </citation>
    <scope>NUCLEOTIDE SEQUENCE</scope>
    <source>
        <strain evidence="2">UWPOB_OBS1</strain>
    </source>
</reference>
<proteinExistence type="predicted"/>
<dbReference type="Proteomes" id="UP000664277">
    <property type="component" value="Unassembled WGS sequence"/>
</dbReference>
<keyword evidence="1" id="KW-0732">Signal</keyword>
<protein>
    <submittedName>
        <fullName evidence="2">Uncharacterized protein</fullName>
    </submittedName>
</protein>
<evidence type="ECO:0000313" key="3">
    <source>
        <dbReference type="Proteomes" id="UP000664277"/>
    </source>
</evidence>
<gene>
    <name evidence="2" type="ORF">J0M35_17775</name>
</gene>
<evidence type="ECO:0000256" key="1">
    <source>
        <dbReference type="SAM" id="SignalP"/>
    </source>
</evidence>